<organism evidence="9 10">
    <name type="scientific">Actinopolyspora righensis</name>
    <dbReference type="NCBI Taxonomy" id="995060"/>
    <lineage>
        <taxon>Bacteria</taxon>
        <taxon>Bacillati</taxon>
        <taxon>Actinomycetota</taxon>
        <taxon>Actinomycetes</taxon>
        <taxon>Actinopolysporales</taxon>
        <taxon>Actinopolysporaceae</taxon>
        <taxon>Actinopolyspora</taxon>
        <taxon>Actinopolyspora alba group</taxon>
    </lineage>
</organism>
<feature type="binding site" evidence="7">
    <location>
        <position position="182"/>
    </location>
    <ligand>
        <name>glyoxylate</name>
        <dbReference type="ChEBI" id="CHEBI:36655"/>
    </ligand>
</feature>
<proteinExistence type="inferred from homology"/>
<evidence type="ECO:0000256" key="7">
    <source>
        <dbReference type="PIRSR" id="PIRSR000138-2"/>
    </source>
</evidence>
<feature type="binding site" evidence="7">
    <location>
        <position position="288"/>
    </location>
    <ligand>
        <name>glyoxylate</name>
        <dbReference type="ChEBI" id="CHEBI:36655"/>
    </ligand>
</feature>
<dbReference type="Pfam" id="PF01070">
    <property type="entry name" value="FMN_dh"/>
    <property type="match status" value="1"/>
</dbReference>
<protein>
    <submittedName>
        <fullName evidence="9">L-lactate dehydrogenase (Cytochrome)</fullName>
    </submittedName>
</protein>
<dbReference type="Proteomes" id="UP000199165">
    <property type="component" value="Unassembled WGS sequence"/>
</dbReference>
<comment type="similarity">
    <text evidence="5">Belongs to the FMN-dependent alpha-hydroxy acid dehydrogenase family.</text>
</comment>
<feature type="active site" description="Proton acceptor" evidence="6">
    <location>
        <position position="288"/>
    </location>
</feature>
<feature type="binding site" evidence="7">
    <location>
        <position position="291"/>
    </location>
    <ligand>
        <name>glyoxylate</name>
        <dbReference type="ChEBI" id="CHEBI:36655"/>
    </ligand>
</feature>
<evidence type="ECO:0000256" key="6">
    <source>
        <dbReference type="PIRSR" id="PIRSR000138-1"/>
    </source>
</evidence>
<feature type="binding site" evidence="7">
    <location>
        <position position="264"/>
    </location>
    <ligand>
        <name>FMN</name>
        <dbReference type="ChEBI" id="CHEBI:58210"/>
    </ligand>
</feature>
<dbReference type="GO" id="GO:0016614">
    <property type="term" value="F:oxidoreductase activity, acting on CH-OH group of donors"/>
    <property type="evidence" value="ECO:0007669"/>
    <property type="project" value="UniProtKB-ARBA"/>
</dbReference>
<name>A0A1I6XYF6_9ACTN</name>
<evidence type="ECO:0000256" key="2">
    <source>
        <dbReference type="ARBA" id="ARBA00022630"/>
    </source>
</evidence>
<dbReference type="FunFam" id="3.20.20.70:FF:000029">
    <property type="entry name" value="L-lactate dehydrogenase"/>
    <property type="match status" value="1"/>
</dbReference>
<feature type="binding site" evidence="7">
    <location>
        <position position="286"/>
    </location>
    <ligand>
        <name>FMN</name>
        <dbReference type="ChEBI" id="CHEBI:58210"/>
    </ligand>
</feature>
<evidence type="ECO:0000259" key="8">
    <source>
        <dbReference type="PROSITE" id="PS51349"/>
    </source>
</evidence>
<feature type="binding site" evidence="7">
    <location>
        <position position="41"/>
    </location>
    <ligand>
        <name>glyoxylate</name>
        <dbReference type="ChEBI" id="CHEBI:36655"/>
    </ligand>
</feature>
<dbReference type="InterPro" id="IPR000262">
    <property type="entry name" value="FMN-dep_DH"/>
</dbReference>
<keyword evidence="10" id="KW-1185">Reference proteome</keyword>
<feature type="domain" description="FMN hydroxy acid dehydrogenase" evidence="8">
    <location>
        <begin position="15"/>
        <end position="393"/>
    </location>
</feature>
<keyword evidence="4" id="KW-0560">Oxidoreductase</keyword>
<dbReference type="InterPro" id="IPR013785">
    <property type="entry name" value="Aldolase_TIM"/>
</dbReference>
<evidence type="ECO:0000313" key="9">
    <source>
        <dbReference type="EMBL" id="SFT43360.1"/>
    </source>
</evidence>
<feature type="binding site" evidence="7">
    <location>
        <begin position="319"/>
        <end position="323"/>
    </location>
    <ligand>
        <name>FMN</name>
        <dbReference type="ChEBI" id="CHEBI:58210"/>
    </ligand>
</feature>
<keyword evidence="2 7" id="KW-0285">Flavoprotein</keyword>
<dbReference type="PANTHER" id="PTHR10578:SF107">
    <property type="entry name" value="2-HYDROXYACID OXIDASE 1"/>
    <property type="match status" value="1"/>
</dbReference>
<feature type="binding site" evidence="7">
    <location>
        <position position="123"/>
    </location>
    <ligand>
        <name>FMN</name>
        <dbReference type="ChEBI" id="CHEBI:58210"/>
    </ligand>
</feature>
<dbReference type="STRING" id="995060.SAMN04487904_10259"/>
<evidence type="ECO:0000256" key="1">
    <source>
        <dbReference type="ARBA" id="ARBA00001917"/>
    </source>
</evidence>
<dbReference type="OrthoDB" id="9770452at2"/>
<dbReference type="EMBL" id="FPAT01000002">
    <property type="protein sequence ID" value="SFT43360.1"/>
    <property type="molecule type" value="Genomic_DNA"/>
</dbReference>
<dbReference type="InterPro" id="IPR008259">
    <property type="entry name" value="FMN_hydac_DH_AS"/>
</dbReference>
<evidence type="ECO:0000256" key="5">
    <source>
        <dbReference type="ARBA" id="ARBA00024042"/>
    </source>
</evidence>
<dbReference type="GO" id="GO:0010181">
    <property type="term" value="F:FMN binding"/>
    <property type="evidence" value="ECO:0007669"/>
    <property type="project" value="InterPro"/>
</dbReference>
<dbReference type="InterPro" id="IPR012133">
    <property type="entry name" value="Alpha-hydoxy_acid_DH_FMN"/>
</dbReference>
<reference evidence="10" key="1">
    <citation type="submission" date="2016-10" db="EMBL/GenBank/DDBJ databases">
        <authorList>
            <person name="Varghese N."/>
            <person name="Submissions S."/>
        </authorList>
    </citation>
    <scope>NUCLEOTIDE SEQUENCE [LARGE SCALE GENOMIC DNA]</scope>
    <source>
        <strain evidence="10">DSM 45501</strain>
    </source>
</reference>
<dbReference type="AlphaFoldDB" id="A0A1I6XYF6"/>
<feature type="binding site" evidence="7">
    <location>
        <position position="145"/>
    </location>
    <ligand>
        <name>FMN</name>
        <dbReference type="ChEBI" id="CHEBI:58210"/>
    </ligand>
</feature>
<dbReference type="PANTHER" id="PTHR10578">
    <property type="entry name" value="S -2-HYDROXY-ACID OXIDASE-RELATED"/>
    <property type="match status" value="1"/>
</dbReference>
<evidence type="ECO:0000256" key="3">
    <source>
        <dbReference type="ARBA" id="ARBA00022643"/>
    </source>
</evidence>
<dbReference type="SUPFAM" id="SSF51395">
    <property type="entry name" value="FMN-linked oxidoreductases"/>
    <property type="match status" value="1"/>
</dbReference>
<dbReference type="InterPro" id="IPR037396">
    <property type="entry name" value="FMN_HAD"/>
</dbReference>
<evidence type="ECO:0000313" key="10">
    <source>
        <dbReference type="Proteomes" id="UP000199165"/>
    </source>
</evidence>
<sequence>MAYTGSFQTRIFAEGGSQYPITMEEWERQARNVLPRRYFDYIAGGAGRELTCAANETAFTRRGLVYRVLRDAADADPSCTVLGTAMSLPVMLAPAGVAELTHADAECGAARAAAKAGVVPVLSAMTSAPLEDVAEAAPEGDQWFQFAWPDDEKLARSLVQRAETAGYRAIVVMGDCYQAGWRPRELAAGFSPFRSAQGLGNYLSDRRFQELAGIDGNPRTSDGLAPDAVANVASTWNRVFTKPTFHPDDLELLRSWTNLPLVIKGVCDPAEASWLCEAGADAIVVSNHGGRQLDNGVAALECLPAVSEAVGERIPVLFDSGVRTGTDVLIALALGASAVMIGRPWLFALAVGGQDGVEHLVECLRTEFTAALALTGHRHCSSLSPADLVASFSSDRR</sequence>
<dbReference type="Gene3D" id="3.20.20.70">
    <property type="entry name" value="Aldolase class I"/>
    <property type="match status" value="1"/>
</dbReference>
<dbReference type="PROSITE" id="PS00557">
    <property type="entry name" value="FMN_HYDROXY_ACID_DH_1"/>
    <property type="match status" value="1"/>
</dbReference>
<keyword evidence="3 7" id="KW-0288">FMN</keyword>
<dbReference type="PIRSF" id="PIRSF000138">
    <property type="entry name" value="Al-hdrx_acd_dh"/>
    <property type="match status" value="1"/>
</dbReference>
<feature type="binding site" evidence="7">
    <location>
        <begin position="94"/>
        <end position="96"/>
    </location>
    <ligand>
        <name>FMN</name>
        <dbReference type="ChEBI" id="CHEBI:58210"/>
    </ligand>
</feature>
<dbReference type="PROSITE" id="PS51349">
    <property type="entry name" value="FMN_HYDROXY_ACID_DH_2"/>
    <property type="match status" value="1"/>
</dbReference>
<dbReference type="RefSeq" id="WP_092973894.1">
    <property type="nucleotide sequence ID" value="NZ_FPAT01000002.1"/>
</dbReference>
<feature type="binding site" evidence="7">
    <location>
        <begin position="342"/>
        <end position="343"/>
    </location>
    <ligand>
        <name>FMN</name>
        <dbReference type="ChEBI" id="CHEBI:58210"/>
    </ligand>
</feature>
<accession>A0A1I6XYF6</accession>
<evidence type="ECO:0000256" key="4">
    <source>
        <dbReference type="ARBA" id="ARBA00023002"/>
    </source>
</evidence>
<comment type="cofactor">
    <cofactor evidence="1">
        <name>FMN</name>
        <dbReference type="ChEBI" id="CHEBI:58210"/>
    </cofactor>
</comment>
<gene>
    <name evidence="9" type="ORF">SAMN04487904_10259</name>
</gene>